<dbReference type="Pfam" id="PF13349">
    <property type="entry name" value="DUF4097"/>
    <property type="match status" value="1"/>
</dbReference>
<dbReference type="AlphaFoldDB" id="A0A853EYZ4"/>
<sequence length="286" mass="29139">MRNETWVIAEPRTLTTSVVANAADAAAAFGEQPTFGAGDGPVTRVVVSLTGGSVRVEAHDRVDVELDVLALSDRPVVARLEGETFSVSYDFSGVEGLVDRVKSFSGKDTADVVVRVPRAATVKVTTARSDVSVQDVEAPVTVTTASGSAEAVSLTGPLSLTTASGRAAVTQHTGPVTVRTVSGTAHVAGTITRADVQTVSGQVALELAGSAGHVSTKTVSGRISVRVAPGTGIDLKARTVTGTASFDGERITGENRTAQIVRAEAGATLFVDASTVSGDVTVSHTL</sequence>
<reference evidence="2 3" key="1">
    <citation type="submission" date="2020-07" db="EMBL/GenBank/DDBJ databases">
        <title>MOT database genomes.</title>
        <authorList>
            <person name="Joseph S."/>
            <person name="Aduse-Opoku J."/>
            <person name="Hashim A."/>
            <person name="Wade W."/>
            <person name="Curtis M."/>
        </authorList>
    </citation>
    <scope>NUCLEOTIDE SEQUENCE [LARGE SCALE GENOMIC DNA]</scope>
    <source>
        <strain evidence="2 3">DSM 100099</strain>
    </source>
</reference>
<comment type="caution">
    <text evidence="2">The sequence shown here is derived from an EMBL/GenBank/DDBJ whole genome shotgun (WGS) entry which is preliminary data.</text>
</comment>
<dbReference type="Proteomes" id="UP000561011">
    <property type="component" value="Unassembled WGS sequence"/>
</dbReference>
<organism evidence="2 3">
    <name type="scientific">Sanguibacter inulinus</name>
    <dbReference type="NCBI Taxonomy" id="60922"/>
    <lineage>
        <taxon>Bacteria</taxon>
        <taxon>Bacillati</taxon>
        <taxon>Actinomycetota</taxon>
        <taxon>Actinomycetes</taxon>
        <taxon>Micrococcales</taxon>
        <taxon>Sanguibacteraceae</taxon>
        <taxon>Sanguibacter</taxon>
    </lineage>
</organism>
<evidence type="ECO:0000259" key="1">
    <source>
        <dbReference type="Pfam" id="PF13349"/>
    </source>
</evidence>
<dbReference type="InterPro" id="IPR025164">
    <property type="entry name" value="Toastrack_DUF4097"/>
</dbReference>
<gene>
    <name evidence="2" type="ORF">HZZ10_13360</name>
</gene>
<proteinExistence type="predicted"/>
<dbReference type="RefSeq" id="WP_179913881.1">
    <property type="nucleotide sequence ID" value="NZ_JACBYE010000035.1"/>
</dbReference>
<accession>A0A853EYZ4</accession>
<protein>
    <submittedName>
        <fullName evidence="2">DUF4097 family beta strand repeat protein</fullName>
    </submittedName>
</protein>
<dbReference type="EMBL" id="JACBYE010000035">
    <property type="protein sequence ID" value="NYS94503.1"/>
    <property type="molecule type" value="Genomic_DNA"/>
</dbReference>
<keyword evidence="3" id="KW-1185">Reference proteome</keyword>
<evidence type="ECO:0000313" key="2">
    <source>
        <dbReference type="EMBL" id="NYS94503.1"/>
    </source>
</evidence>
<feature type="domain" description="DUF4097" evidence="1">
    <location>
        <begin position="44"/>
        <end position="282"/>
    </location>
</feature>
<evidence type="ECO:0000313" key="3">
    <source>
        <dbReference type="Proteomes" id="UP000561011"/>
    </source>
</evidence>
<name>A0A853EYZ4_9MICO</name>